<dbReference type="AlphaFoldDB" id="A0A1V3XI22"/>
<organism evidence="4 5">
    <name type="scientific">Mycobacterium kansasii</name>
    <dbReference type="NCBI Taxonomy" id="1768"/>
    <lineage>
        <taxon>Bacteria</taxon>
        <taxon>Bacillati</taxon>
        <taxon>Actinomycetota</taxon>
        <taxon>Actinomycetes</taxon>
        <taxon>Mycobacteriales</taxon>
        <taxon>Mycobacteriaceae</taxon>
        <taxon>Mycobacterium</taxon>
    </lineage>
</organism>
<comment type="similarity">
    <text evidence="1">Belongs to the F420H(2)-dependent quinone reductase family.</text>
</comment>
<dbReference type="GO" id="GO:0016491">
    <property type="term" value="F:oxidoreductase activity"/>
    <property type="evidence" value="ECO:0007669"/>
    <property type="project" value="UniProtKB-KW"/>
</dbReference>
<evidence type="ECO:0000256" key="3">
    <source>
        <dbReference type="ARBA" id="ARBA00049106"/>
    </source>
</evidence>
<sequence length="170" mass="19117">MALRRESPTRGRRLRLDEALMERALISPMGYLFALHVAPRVDKVLIPRTRGRLSSVGWNKVGLLTSTGAKSGRPRSQPLVFLEDSDGLLAIGSNYGRANHPAWSANLLAHPECTVEFKGPPRRYRAELLTGDDRARAWATATDFYAGYERYRAKCAPRQIRVFRLRPLTG</sequence>
<dbReference type="InterPro" id="IPR004378">
    <property type="entry name" value="F420H2_quin_Rdtase"/>
</dbReference>
<dbReference type="PANTHER" id="PTHR39428:SF3">
    <property type="entry name" value="DEAZAFLAVIN-DEPENDENT NITROREDUCTASE"/>
    <property type="match status" value="1"/>
</dbReference>
<comment type="catalytic activity">
    <reaction evidence="3">
        <text>oxidized coenzyme F420-(gamma-L-Glu)(n) + a quinol + H(+) = reduced coenzyme F420-(gamma-L-Glu)(n) + a quinone</text>
        <dbReference type="Rhea" id="RHEA:39663"/>
        <dbReference type="Rhea" id="RHEA-COMP:12939"/>
        <dbReference type="Rhea" id="RHEA-COMP:14378"/>
        <dbReference type="ChEBI" id="CHEBI:15378"/>
        <dbReference type="ChEBI" id="CHEBI:24646"/>
        <dbReference type="ChEBI" id="CHEBI:132124"/>
        <dbReference type="ChEBI" id="CHEBI:133980"/>
        <dbReference type="ChEBI" id="CHEBI:139511"/>
    </reaction>
</comment>
<dbReference type="Pfam" id="PF04075">
    <property type="entry name" value="F420H2_quin_red"/>
    <property type="match status" value="1"/>
</dbReference>
<dbReference type="NCBIfam" id="TIGR00026">
    <property type="entry name" value="hi_GC_TIGR00026"/>
    <property type="match status" value="1"/>
</dbReference>
<proteinExistence type="inferred from homology"/>
<dbReference type="Gene3D" id="2.30.110.10">
    <property type="entry name" value="Electron Transport, Fmn-binding Protein, Chain A"/>
    <property type="match status" value="1"/>
</dbReference>
<gene>
    <name evidence="4" type="ORF">BZL30_2695</name>
</gene>
<reference evidence="4 5" key="1">
    <citation type="submission" date="2017-02" db="EMBL/GenBank/DDBJ databases">
        <title>Complete genome sequences of Mycobacterium kansasii strains isolated from rhesus macaques.</title>
        <authorList>
            <person name="Panda A."/>
            <person name="Nagaraj S."/>
            <person name="Zhao X."/>
            <person name="Tettelin H."/>
            <person name="Detolla L.J."/>
        </authorList>
    </citation>
    <scope>NUCLEOTIDE SEQUENCE [LARGE SCALE GENOMIC DNA]</scope>
    <source>
        <strain evidence="4 5">11-3813</strain>
    </source>
</reference>
<dbReference type="SUPFAM" id="SSF50475">
    <property type="entry name" value="FMN-binding split barrel"/>
    <property type="match status" value="1"/>
</dbReference>
<keyword evidence="2" id="KW-0560">Oxidoreductase</keyword>
<dbReference type="InterPro" id="IPR012349">
    <property type="entry name" value="Split_barrel_FMN-bd"/>
</dbReference>
<evidence type="ECO:0000313" key="5">
    <source>
        <dbReference type="Proteomes" id="UP000189229"/>
    </source>
</evidence>
<protein>
    <submittedName>
        <fullName evidence="4">Deazaflavin-dependent oxidoreductase, nitroreductase family protein</fullName>
    </submittedName>
</protein>
<dbReference type="EMBL" id="MVBM01000002">
    <property type="protein sequence ID" value="OOK78416.1"/>
    <property type="molecule type" value="Genomic_DNA"/>
</dbReference>
<comment type="caution">
    <text evidence="4">The sequence shown here is derived from an EMBL/GenBank/DDBJ whole genome shotgun (WGS) entry which is preliminary data.</text>
</comment>
<dbReference type="GO" id="GO:0005886">
    <property type="term" value="C:plasma membrane"/>
    <property type="evidence" value="ECO:0007669"/>
    <property type="project" value="TreeGrafter"/>
</dbReference>
<evidence type="ECO:0000256" key="1">
    <source>
        <dbReference type="ARBA" id="ARBA00008710"/>
    </source>
</evidence>
<evidence type="ECO:0000313" key="4">
    <source>
        <dbReference type="EMBL" id="OOK78416.1"/>
    </source>
</evidence>
<accession>A0A1V3XI22</accession>
<dbReference type="GeneID" id="29698381"/>
<dbReference type="Proteomes" id="UP000189229">
    <property type="component" value="Unassembled WGS sequence"/>
</dbReference>
<dbReference type="GO" id="GO:0070967">
    <property type="term" value="F:coenzyme F420 binding"/>
    <property type="evidence" value="ECO:0007669"/>
    <property type="project" value="TreeGrafter"/>
</dbReference>
<dbReference type="RefSeq" id="WP_225722869.1">
    <property type="nucleotide sequence ID" value="NZ_BLYZ01000002.1"/>
</dbReference>
<name>A0A1V3XI22_MYCKA</name>
<evidence type="ECO:0000256" key="2">
    <source>
        <dbReference type="ARBA" id="ARBA00023002"/>
    </source>
</evidence>
<dbReference type="PANTHER" id="PTHR39428">
    <property type="entry name" value="F420H(2)-DEPENDENT QUINONE REDUCTASE RV1261C"/>
    <property type="match status" value="1"/>
</dbReference>